<feature type="domain" description="Ricin B lectin" evidence="4">
    <location>
        <begin position="168"/>
        <end position="297"/>
    </location>
</feature>
<dbReference type="AlphaFoldDB" id="A0AAD5L6U6"/>
<feature type="domain" description="Ricin B lectin" evidence="4">
    <location>
        <begin position="302"/>
        <end position="436"/>
    </location>
</feature>
<keyword evidence="1" id="KW-0430">Lectin</keyword>
<dbReference type="GO" id="GO:0004653">
    <property type="term" value="F:polypeptide N-acetylgalactosaminyltransferase activity"/>
    <property type="evidence" value="ECO:0007669"/>
    <property type="project" value="TreeGrafter"/>
</dbReference>
<dbReference type="PANTHER" id="PTHR11675:SF126">
    <property type="entry name" value="RICIN B LECTIN DOMAIN-CONTAINING PROTEIN"/>
    <property type="match status" value="1"/>
</dbReference>
<dbReference type="Proteomes" id="UP001209570">
    <property type="component" value="Unassembled WGS sequence"/>
</dbReference>
<gene>
    <name evidence="5" type="ORF">P43SY_010856</name>
</gene>
<feature type="compositionally biased region" description="Polar residues" evidence="3">
    <location>
        <begin position="511"/>
        <end position="522"/>
    </location>
</feature>
<dbReference type="SMART" id="SM00458">
    <property type="entry name" value="RICIN"/>
    <property type="match status" value="4"/>
</dbReference>
<dbReference type="Pfam" id="PF00652">
    <property type="entry name" value="Ricin_B_lectin"/>
    <property type="match status" value="4"/>
</dbReference>
<keyword evidence="6" id="KW-1185">Reference proteome</keyword>
<dbReference type="InterPro" id="IPR000772">
    <property type="entry name" value="Ricin_B_lectin"/>
</dbReference>
<dbReference type="PROSITE" id="PS50231">
    <property type="entry name" value="RICIN_B_LECTIN"/>
    <property type="match status" value="4"/>
</dbReference>
<dbReference type="Gene3D" id="2.80.10.50">
    <property type="match status" value="5"/>
</dbReference>
<feature type="domain" description="Ricin B lectin" evidence="4">
    <location>
        <begin position="442"/>
        <end position="551"/>
    </location>
</feature>
<organism evidence="5 6">
    <name type="scientific">Pythium insidiosum</name>
    <name type="common">Pythiosis disease agent</name>
    <dbReference type="NCBI Taxonomy" id="114742"/>
    <lineage>
        <taxon>Eukaryota</taxon>
        <taxon>Sar</taxon>
        <taxon>Stramenopiles</taxon>
        <taxon>Oomycota</taxon>
        <taxon>Peronosporomycetes</taxon>
        <taxon>Pythiales</taxon>
        <taxon>Pythiaceae</taxon>
        <taxon>Pythium</taxon>
    </lineage>
</organism>
<dbReference type="SUPFAM" id="SSF58113">
    <property type="entry name" value="Apolipoprotein A-I"/>
    <property type="match status" value="1"/>
</dbReference>
<keyword evidence="2" id="KW-1015">Disulfide bond</keyword>
<evidence type="ECO:0000256" key="3">
    <source>
        <dbReference type="SAM" id="MobiDB-lite"/>
    </source>
</evidence>
<dbReference type="InterPro" id="IPR035992">
    <property type="entry name" value="Ricin_B-like_lectins"/>
</dbReference>
<evidence type="ECO:0000313" key="5">
    <source>
        <dbReference type="EMBL" id="KAJ0391486.1"/>
    </source>
</evidence>
<accession>A0AAD5L6U6</accession>
<evidence type="ECO:0000256" key="2">
    <source>
        <dbReference type="ARBA" id="ARBA00023157"/>
    </source>
</evidence>
<dbReference type="Gene3D" id="1.20.120.20">
    <property type="entry name" value="Apolipoprotein"/>
    <property type="match status" value="1"/>
</dbReference>
<sequence length="1147" mass="125254">MPGAAVHSRKALPWRLGFATLVALSSTTTVLAATGLLKNGAWADGKNCVDQPWGDDYAYIYECHGKNNQQWELTDDGLIRNAEDYCFELPAEGDSLLIARCDASRRQRWFISDGQIKPEGFRESTGEWTMRRGVCVDASQPDGRLVMHGCHGGPNQRFAGDGLPMVSEDIMQVLGPWEDGGNCVDYDFHLHVAYLYVCHGRANQRWSFTAKDELRVEGDKCLEYDEDDNVSVQPCNGLAKQKWVAQSDGHVQPRGFQAADGSFVSMDNKCLDVALENARLQLWGCMPDQPNQKFLSDVLKPKTQDLITVDGPWPAGANCVDYNYATNEAYVYACHGRDNQLWELTADSQLRSSRGGMCLTLDDSEKAVRMTPCAADVGEQQWRVTRDGSVQPMGYRASGGSWHALAGKCLAATNGNGVLALAKCDAASPQQKFRSRALSHQRDHVYTGKKCLAAEGSAIVAASCASDRAQVWEFTLSSELRVDGRCLAVRADSAPTLAACDGRPEQKWKPGTNSSTISPRATSNRCLTRTDGSAVTLAACDGSAKQLFSSAVFASVGGPTGQLFESAAALLDAAVDDKALSARVLAAAAAVVAEADKALASSVATDAAAARKYLLEFLFGTVTSDDYSVPVQVLYATAQANEFLVVASVLIAAAQTKGPTLEAISPFVHVFSDQLYSARREVLWNRVLLENAAILEASADGSLDDFDLLGGSLVAVCRSVPLDLSMCVLAEFFQLMDQFTTLRQRLLVEGASAMSDRTLALAKAVAKQFSSSPLASSDPLWTRVMTLFMFRAPFIDVLPDTAVARASAPDAFLPTLLVYSFFGAKNAAAAPLEAQVRFLSDQITSFHYAKLLEMAEARDMEALDDYMTTAVSALPLIAPINNFTSSDFPILVEFVTPRVCDDLTRAPLSLCQLEIFHRGLQSVLRFERQRRDDVVTLDDVLEVDVRKKLDVIDQEKKQYEIISTLQTVANKIGSTIHGEMAALKKQLAESTARIREDIARTRDSLRDALQAVGQQLLDTIDDNTRVLYNEIGVKAAAIRGDIYASTQFLSQRLDDKGREILGAIEDSKQQLKYQIGAEAERTRQTIDARTSELKAHMSGEASGLRQYIDVKTNQVIGVVREEGQSTRVFIDQKTSQIINVVRDETPH</sequence>
<feature type="domain" description="Ricin B lectin" evidence="4">
    <location>
        <begin position="34"/>
        <end position="161"/>
    </location>
</feature>
<feature type="region of interest" description="Disordered" evidence="3">
    <location>
        <begin position="503"/>
        <end position="522"/>
    </location>
</feature>
<dbReference type="SUPFAM" id="SSF50370">
    <property type="entry name" value="Ricin B-like lectins"/>
    <property type="match status" value="4"/>
</dbReference>
<evidence type="ECO:0000259" key="4">
    <source>
        <dbReference type="SMART" id="SM00458"/>
    </source>
</evidence>
<name>A0AAD5L6U6_PYTIN</name>
<proteinExistence type="predicted"/>
<dbReference type="EMBL" id="JAKCXM010001008">
    <property type="protein sequence ID" value="KAJ0391486.1"/>
    <property type="molecule type" value="Genomic_DNA"/>
</dbReference>
<evidence type="ECO:0000256" key="1">
    <source>
        <dbReference type="ARBA" id="ARBA00022734"/>
    </source>
</evidence>
<protein>
    <recommendedName>
        <fullName evidence="4">Ricin B lectin domain-containing protein</fullName>
    </recommendedName>
</protein>
<evidence type="ECO:0000313" key="6">
    <source>
        <dbReference type="Proteomes" id="UP001209570"/>
    </source>
</evidence>
<comment type="caution">
    <text evidence="5">The sequence shown here is derived from an EMBL/GenBank/DDBJ whole genome shotgun (WGS) entry which is preliminary data.</text>
</comment>
<dbReference type="GO" id="GO:0006493">
    <property type="term" value="P:protein O-linked glycosylation"/>
    <property type="evidence" value="ECO:0007669"/>
    <property type="project" value="TreeGrafter"/>
</dbReference>
<dbReference type="GO" id="GO:0030246">
    <property type="term" value="F:carbohydrate binding"/>
    <property type="evidence" value="ECO:0007669"/>
    <property type="project" value="UniProtKB-KW"/>
</dbReference>
<reference evidence="5" key="1">
    <citation type="submission" date="2021-12" db="EMBL/GenBank/DDBJ databases">
        <title>Prjna785345.</title>
        <authorList>
            <person name="Rujirawat T."/>
            <person name="Krajaejun T."/>
        </authorList>
    </citation>
    <scope>NUCLEOTIDE SEQUENCE</scope>
    <source>
        <strain evidence="5">Pi057C3</strain>
    </source>
</reference>
<dbReference type="PANTHER" id="PTHR11675">
    <property type="entry name" value="N-ACETYLGALACTOSAMINYLTRANSFERASE"/>
    <property type="match status" value="1"/>
</dbReference>